<protein>
    <submittedName>
        <fullName evidence="3">Putative secreted peptide</fullName>
    </submittedName>
</protein>
<organism evidence="3">
    <name type="scientific">Anopheles braziliensis</name>
    <dbReference type="NCBI Taxonomy" id="58242"/>
    <lineage>
        <taxon>Eukaryota</taxon>
        <taxon>Metazoa</taxon>
        <taxon>Ecdysozoa</taxon>
        <taxon>Arthropoda</taxon>
        <taxon>Hexapoda</taxon>
        <taxon>Insecta</taxon>
        <taxon>Pterygota</taxon>
        <taxon>Neoptera</taxon>
        <taxon>Endopterygota</taxon>
        <taxon>Diptera</taxon>
        <taxon>Nematocera</taxon>
        <taxon>Culicoidea</taxon>
        <taxon>Culicidae</taxon>
        <taxon>Anophelinae</taxon>
        <taxon>Anopheles</taxon>
    </lineage>
</organism>
<proteinExistence type="predicted"/>
<keyword evidence="2" id="KW-0472">Membrane</keyword>
<feature type="compositionally biased region" description="Low complexity" evidence="1">
    <location>
        <begin position="47"/>
        <end position="62"/>
    </location>
</feature>
<keyword evidence="2" id="KW-0812">Transmembrane</keyword>
<name>A0A2M3ZN92_9DIPT</name>
<reference evidence="3" key="1">
    <citation type="submission" date="2018-01" db="EMBL/GenBank/DDBJ databases">
        <title>An insight into the sialome of Amazonian anophelines.</title>
        <authorList>
            <person name="Ribeiro J.M."/>
            <person name="Scarpassa V."/>
            <person name="Calvo E."/>
        </authorList>
    </citation>
    <scope>NUCLEOTIDE SEQUENCE</scope>
    <source>
        <tissue evidence="3">Salivary glands</tissue>
    </source>
</reference>
<evidence type="ECO:0000313" key="3">
    <source>
        <dbReference type="EMBL" id="MBW30006.1"/>
    </source>
</evidence>
<dbReference type="AlphaFoldDB" id="A0A2M3ZN92"/>
<evidence type="ECO:0000256" key="2">
    <source>
        <dbReference type="SAM" id="Phobius"/>
    </source>
</evidence>
<evidence type="ECO:0000256" key="1">
    <source>
        <dbReference type="SAM" id="MobiDB-lite"/>
    </source>
</evidence>
<accession>A0A2M3ZN92</accession>
<feature type="transmembrane region" description="Helical" evidence="2">
    <location>
        <begin position="6"/>
        <end position="26"/>
    </location>
</feature>
<keyword evidence="2" id="KW-1133">Transmembrane helix</keyword>
<dbReference type="EMBL" id="GGFM01009255">
    <property type="protein sequence ID" value="MBW30006.1"/>
    <property type="molecule type" value="Transcribed_RNA"/>
</dbReference>
<feature type="region of interest" description="Disordered" evidence="1">
    <location>
        <begin position="32"/>
        <end position="65"/>
    </location>
</feature>
<sequence length="105" mass="11408">MASTVTAVALTVSALLFGFLLSPALLRRFDGAARDRDDEPPPPPPSMVESSSSTSRSPISPSDTSWRCRLDLKCSFRACFRSEATCANTLSQILHTNWPSFDSAK</sequence>